<proteinExistence type="inferred from homology"/>
<dbReference type="RefSeq" id="WP_142492240.1">
    <property type="nucleotide sequence ID" value="NZ_FXTO01000003.1"/>
</dbReference>
<dbReference type="InterPro" id="IPR016163">
    <property type="entry name" value="Ald_DH_C"/>
</dbReference>
<feature type="domain" description="Aldehyde dehydrogenase" evidence="8">
    <location>
        <begin position="9"/>
        <end position="436"/>
    </location>
</feature>
<evidence type="ECO:0000256" key="1">
    <source>
        <dbReference type="ARBA" id="ARBA00009986"/>
    </source>
</evidence>
<dbReference type="Pfam" id="PF00171">
    <property type="entry name" value="Aldedh"/>
    <property type="match status" value="1"/>
</dbReference>
<gene>
    <name evidence="9" type="ORF">SAMN06265173_103207</name>
</gene>
<dbReference type="FunFam" id="3.40.605.10:FF:000004">
    <property type="entry name" value="Aldehyde dehydrogenase"/>
    <property type="match status" value="1"/>
</dbReference>
<dbReference type="GO" id="GO:0005737">
    <property type="term" value="C:cytoplasm"/>
    <property type="evidence" value="ECO:0007669"/>
    <property type="project" value="TreeGrafter"/>
</dbReference>
<name>A0A521BNL4_9RHOB</name>
<dbReference type="PANTHER" id="PTHR43570:SF16">
    <property type="entry name" value="ALDEHYDE DEHYDROGENASE TYPE III, ISOFORM Q"/>
    <property type="match status" value="1"/>
</dbReference>
<accession>A0A521BNL4</accession>
<sequence>MNQITTEFTAADQIDADIAHLRTAFASGKTRSLQWRKAQLKGIIRLIDEQEDAIIAAIQADLRKSRVEAFIAEIAAIKKEAQYALKNLKRWTSKKKVKTPMLAQPGKSWLQPEPLGVVLCITAWNFPWHQSLTPMVGAFAAGNCVLVKPSELCATSAALIAKLYPQYLDPDAVAIVQGGPEETQALLRNKFDHIIYTGGGTVARIVMTAAAQHLTPVTLELGGKSPAIVDKSADIKMTARRLVWGKFQCAGQICITADYVFVHKSKKAELIAALKQEIANGLGADPQQSNDYARIINARHHDRLTGLLSEGRIVHGGRHDKADLYIEPTIIEDAPEGGKLMSDEIFGPILPIVEWEKEEDIYAWMATRDKPLALYVFADDKGFQTRIVDRISAGNVAINDLMLFVVVPELPFGGVGASGMGSYTGTQGFCTFSHFKPVLKRGKRMDLDARYVPYNSKKEKIMRLAWR</sequence>
<dbReference type="InterPro" id="IPR016161">
    <property type="entry name" value="Ald_DH/histidinol_DH"/>
</dbReference>
<organism evidence="9 10">
    <name type="scientific">Thalassovita litoralis</name>
    <dbReference type="NCBI Taxonomy" id="1010611"/>
    <lineage>
        <taxon>Bacteria</taxon>
        <taxon>Pseudomonadati</taxon>
        <taxon>Pseudomonadota</taxon>
        <taxon>Alphaproteobacteria</taxon>
        <taxon>Rhodobacterales</taxon>
        <taxon>Roseobacteraceae</taxon>
        <taxon>Thalassovita</taxon>
    </lineage>
</organism>
<feature type="active site" evidence="5">
    <location>
        <position position="254"/>
    </location>
</feature>
<dbReference type="Proteomes" id="UP000316030">
    <property type="component" value="Unassembled WGS sequence"/>
</dbReference>
<dbReference type="GO" id="GO:0006081">
    <property type="term" value="P:aldehyde metabolic process"/>
    <property type="evidence" value="ECO:0007669"/>
    <property type="project" value="InterPro"/>
</dbReference>
<evidence type="ECO:0000256" key="4">
    <source>
        <dbReference type="PIRNR" id="PIRNR036492"/>
    </source>
</evidence>
<dbReference type="Gene3D" id="3.40.605.10">
    <property type="entry name" value="Aldehyde Dehydrogenase, Chain A, domain 1"/>
    <property type="match status" value="1"/>
</dbReference>
<evidence type="ECO:0000256" key="3">
    <source>
        <dbReference type="ARBA" id="ARBA00023027"/>
    </source>
</evidence>
<evidence type="ECO:0000313" key="10">
    <source>
        <dbReference type="Proteomes" id="UP000316030"/>
    </source>
</evidence>
<dbReference type="FunFam" id="3.40.309.10:FF:000003">
    <property type="entry name" value="Aldehyde dehydrogenase"/>
    <property type="match status" value="1"/>
</dbReference>
<evidence type="ECO:0000259" key="8">
    <source>
        <dbReference type="Pfam" id="PF00171"/>
    </source>
</evidence>
<dbReference type="PROSITE" id="PS00687">
    <property type="entry name" value="ALDEHYDE_DEHYDR_GLU"/>
    <property type="match status" value="1"/>
</dbReference>
<evidence type="ECO:0000313" key="9">
    <source>
        <dbReference type="EMBL" id="SMO48706.1"/>
    </source>
</evidence>
<dbReference type="PIRSF" id="PIRSF036492">
    <property type="entry name" value="ALDH"/>
    <property type="match status" value="1"/>
</dbReference>
<keyword evidence="10" id="KW-1185">Reference proteome</keyword>
<dbReference type="PANTHER" id="PTHR43570">
    <property type="entry name" value="ALDEHYDE DEHYDROGENASE"/>
    <property type="match status" value="1"/>
</dbReference>
<dbReference type="AlphaFoldDB" id="A0A521BNL4"/>
<evidence type="ECO:0000256" key="7">
    <source>
        <dbReference type="RuleBase" id="RU003345"/>
    </source>
</evidence>
<dbReference type="OrthoDB" id="9812625at2"/>
<evidence type="ECO:0000256" key="6">
    <source>
        <dbReference type="PROSITE-ProRule" id="PRU10007"/>
    </source>
</evidence>
<keyword evidence="3" id="KW-0520">NAD</keyword>
<dbReference type="InterPro" id="IPR015590">
    <property type="entry name" value="Aldehyde_DH_dom"/>
</dbReference>
<dbReference type="InterPro" id="IPR016162">
    <property type="entry name" value="Ald_DH_N"/>
</dbReference>
<dbReference type="CDD" id="cd07087">
    <property type="entry name" value="ALDH_F3-13-14_CALDH-like"/>
    <property type="match status" value="1"/>
</dbReference>
<dbReference type="SUPFAM" id="SSF53720">
    <property type="entry name" value="ALDH-like"/>
    <property type="match status" value="1"/>
</dbReference>
<dbReference type="EMBL" id="FXTO01000003">
    <property type="protein sequence ID" value="SMO48706.1"/>
    <property type="molecule type" value="Genomic_DNA"/>
</dbReference>
<comment type="similarity">
    <text evidence="1 4 7">Belongs to the aldehyde dehydrogenase family.</text>
</comment>
<keyword evidence="2 4" id="KW-0560">Oxidoreductase</keyword>
<reference evidence="9 10" key="1">
    <citation type="submission" date="2017-05" db="EMBL/GenBank/DDBJ databases">
        <authorList>
            <person name="Varghese N."/>
            <person name="Submissions S."/>
        </authorList>
    </citation>
    <scope>NUCLEOTIDE SEQUENCE [LARGE SCALE GENOMIC DNA]</scope>
    <source>
        <strain evidence="9 10">DSM 29506</strain>
    </source>
</reference>
<dbReference type="GO" id="GO:0004029">
    <property type="term" value="F:aldehyde dehydrogenase (NAD+) activity"/>
    <property type="evidence" value="ECO:0007669"/>
    <property type="project" value="TreeGrafter"/>
</dbReference>
<feature type="active site" evidence="5 6">
    <location>
        <position position="220"/>
    </location>
</feature>
<evidence type="ECO:0000256" key="2">
    <source>
        <dbReference type="ARBA" id="ARBA00023002"/>
    </source>
</evidence>
<protein>
    <recommendedName>
        <fullName evidence="4">Aldehyde dehydrogenase</fullName>
    </recommendedName>
</protein>
<evidence type="ECO:0000256" key="5">
    <source>
        <dbReference type="PIRSR" id="PIRSR036492-1"/>
    </source>
</evidence>
<dbReference type="Gene3D" id="3.40.309.10">
    <property type="entry name" value="Aldehyde Dehydrogenase, Chain A, domain 2"/>
    <property type="match status" value="1"/>
</dbReference>
<dbReference type="InterPro" id="IPR012394">
    <property type="entry name" value="Aldehyde_DH_NAD(P)"/>
</dbReference>
<dbReference type="InterPro" id="IPR029510">
    <property type="entry name" value="Ald_DH_CS_GLU"/>
</dbReference>